<gene>
    <name evidence="2" type="ORF">FAZ19_12960</name>
</gene>
<protein>
    <recommendedName>
        <fullName evidence="4">Chemotaxis methyl-accepting receptor HlyB-like 4HB MCP domain-containing protein</fullName>
    </recommendedName>
</protein>
<name>A0A4U0H300_9SPHI</name>
<reference evidence="2 3" key="1">
    <citation type="submission" date="2019-04" db="EMBL/GenBank/DDBJ databases">
        <title>Sphingobacterium olei sp. nov., isolated from oil-contaminated soil.</title>
        <authorList>
            <person name="Liu B."/>
        </authorList>
    </citation>
    <scope>NUCLEOTIDE SEQUENCE [LARGE SCALE GENOMIC DNA]</scope>
    <source>
        <strain evidence="2 3">Y3L14</strain>
    </source>
</reference>
<keyword evidence="1" id="KW-0472">Membrane</keyword>
<sequence>MMWAFAIKQKMTAALLLCAVLCLVMLTNLRERRNAARISTAVTSIYEDRLVVGLYILRLTKHVEGILTVLDKDGINTGALINEHITHIDELNILYGKTKLTETEKSNFENFKQLSQTISVNNKTEDYNAAKIAAVKAEGVLQTLSSIQVEEGKNQLDKVLSMTNLSSIISYIEMAILIVIAVIIQVLVLSSKTLMSVQKPTNENLN</sequence>
<evidence type="ECO:0000313" key="2">
    <source>
        <dbReference type="EMBL" id="TJY66000.1"/>
    </source>
</evidence>
<keyword evidence="1" id="KW-0812">Transmembrane</keyword>
<feature type="transmembrane region" description="Helical" evidence="1">
    <location>
        <begin position="168"/>
        <end position="189"/>
    </location>
</feature>
<evidence type="ECO:0000313" key="3">
    <source>
        <dbReference type="Proteomes" id="UP000309872"/>
    </source>
</evidence>
<accession>A0A4U0H300</accession>
<evidence type="ECO:0008006" key="4">
    <source>
        <dbReference type="Google" id="ProtNLM"/>
    </source>
</evidence>
<dbReference type="OrthoDB" id="710786at2"/>
<dbReference type="Proteomes" id="UP000309872">
    <property type="component" value="Unassembled WGS sequence"/>
</dbReference>
<evidence type="ECO:0000256" key="1">
    <source>
        <dbReference type="SAM" id="Phobius"/>
    </source>
</evidence>
<proteinExistence type="predicted"/>
<dbReference type="RefSeq" id="WP_136821129.1">
    <property type="nucleotide sequence ID" value="NZ_BMJX01000003.1"/>
</dbReference>
<keyword evidence="3" id="KW-1185">Reference proteome</keyword>
<keyword evidence="1" id="KW-1133">Transmembrane helix</keyword>
<comment type="caution">
    <text evidence="2">The sequence shown here is derived from an EMBL/GenBank/DDBJ whole genome shotgun (WGS) entry which is preliminary data.</text>
</comment>
<dbReference type="AlphaFoldDB" id="A0A4U0H300"/>
<organism evidence="2 3">
    <name type="scientific">Sphingobacterium alkalisoli</name>
    <dbReference type="NCBI Taxonomy" id="1874115"/>
    <lineage>
        <taxon>Bacteria</taxon>
        <taxon>Pseudomonadati</taxon>
        <taxon>Bacteroidota</taxon>
        <taxon>Sphingobacteriia</taxon>
        <taxon>Sphingobacteriales</taxon>
        <taxon>Sphingobacteriaceae</taxon>
        <taxon>Sphingobacterium</taxon>
    </lineage>
</organism>
<dbReference type="EMBL" id="SUKA01000003">
    <property type="protein sequence ID" value="TJY66000.1"/>
    <property type="molecule type" value="Genomic_DNA"/>
</dbReference>